<dbReference type="RefSeq" id="WP_078482985.1">
    <property type="nucleotide sequence ID" value="NZ_MPRL01000014.1"/>
</dbReference>
<dbReference type="OrthoDB" id="5623883at2"/>
<evidence type="ECO:0000313" key="1">
    <source>
        <dbReference type="EMBL" id="OOZ41089.1"/>
    </source>
</evidence>
<keyword evidence="2" id="KW-1185">Reference proteome</keyword>
<name>A0A1T2L7K6_9GAMM</name>
<sequence>MAEKLVISLDGASQLEYDRSHELAESQLEALAKMDLEMNKGITLAGDRYEEPNALQRAHFTALHLIRAVKESNESRAVMMLTYLAVRIPDLRQVRIVSKDEIYDYQFVFDRDFVPESTMTFTPIDLLRPKEGSDGSGGIH</sequence>
<gene>
    <name evidence="1" type="ORF">BOW53_04985</name>
</gene>
<evidence type="ECO:0000313" key="2">
    <source>
        <dbReference type="Proteomes" id="UP000191110"/>
    </source>
</evidence>
<comment type="caution">
    <text evidence="1">The sequence shown here is derived from an EMBL/GenBank/DDBJ whole genome shotgun (WGS) entry which is preliminary data.</text>
</comment>
<protein>
    <submittedName>
        <fullName evidence="1">Uncharacterized protein</fullName>
    </submittedName>
</protein>
<proteinExistence type="predicted"/>
<accession>A0A1T2L7K6</accession>
<dbReference type="EMBL" id="MPRL01000014">
    <property type="protein sequence ID" value="OOZ41089.1"/>
    <property type="molecule type" value="Genomic_DNA"/>
</dbReference>
<dbReference type="AlphaFoldDB" id="A0A1T2L7K6"/>
<organism evidence="1 2">
    <name type="scientific">Solemya pervernicosa gill symbiont</name>
    <dbReference type="NCBI Taxonomy" id="642797"/>
    <lineage>
        <taxon>Bacteria</taxon>
        <taxon>Pseudomonadati</taxon>
        <taxon>Pseudomonadota</taxon>
        <taxon>Gammaproteobacteria</taxon>
        <taxon>sulfur-oxidizing symbionts</taxon>
    </lineage>
</organism>
<dbReference type="Proteomes" id="UP000191110">
    <property type="component" value="Unassembled WGS sequence"/>
</dbReference>
<reference evidence="1 2" key="1">
    <citation type="submission" date="2016-11" db="EMBL/GenBank/DDBJ databases">
        <title>Mixed transmission modes and dynamic genome evolution in an obligate animal-bacterial symbiosis.</title>
        <authorList>
            <person name="Russell S.L."/>
            <person name="Corbett-Detig R.B."/>
            <person name="Cavanaugh C.M."/>
        </authorList>
    </citation>
    <scope>NUCLEOTIDE SEQUENCE [LARGE SCALE GENOMIC DNA]</scope>
    <source>
        <strain evidence="1">Sveles-Q1</strain>
    </source>
</reference>